<gene>
    <name evidence="1" type="ORF">FHX52_1046</name>
</gene>
<comment type="caution">
    <text evidence="1">The sequence shown here is derived from an EMBL/GenBank/DDBJ whole genome shotgun (WGS) entry which is preliminary data.</text>
</comment>
<evidence type="ECO:0000313" key="2">
    <source>
        <dbReference type="Proteomes" id="UP000320085"/>
    </source>
</evidence>
<organism evidence="1 2">
    <name type="scientific">Humibacillus xanthopallidus</name>
    <dbReference type="NCBI Taxonomy" id="412689"/>
    <lineage>
        <taxon>Bacteria</taxon>
        <taxon>Bacillati</taxon>
        <taxon>Actinomycetota</taxon>
        <taxon>Actinomycetes</taxon>
        <taxon>Micrococcales</taxon>
        <taxon>Intrasporangiaceae</taxon>
        <taxon>Humibacillus</taxon>
    </lineage>
</organism>
<dbReference type="AlphaFoldDB" id="A0A543PV12"/>
<evidence type="ECO:0000313" key="1">
    <source>
        <dbReference type="EMBL" id="TQN47927.1"/>
    </source>
</evidence>
<keyword evidence="1" id="KW-0167">Capsid protein</keyword>
<dbReference type="RefSeq" id="WP_141820514.1">
    <property type="nucleotide sequence ID" value="NZ_BAAAQC010000016.1"/>
</dbReference>
<sequence>MPTSFNLSEAAAVAAAGISLDMQVANTFRRDFDSAVAGIGKGRTVDYQIPGVVSAFVRNIDDVTNPVAVASLEEGAVPVTLTDHIGSVVALSEGQVALDLKNFTAQVLSPQAEAVAFDIESKAIAALEAEPLRTGYVYDAAKPKALLVKQRAALRGRGVADGMTINFVVGTSVYADLINADALDGEALKGVANTRVIESNRIASDLSYAYVSDAFVTLVRVPAPMEGAGKSAEGKTKDGDFGVRYLMDYDSNVLAERSVVSTFAEVAALPLVVKGAGADRAAGKATLIVGGGVEAVDTAV</sequence>
<dbReference type="OrthoDB" id="3987726at2"/>
<protein>
    <submittedName>
        <fullName evidence="1">P22 coat protein Gp5</fullName>
    </submittedName>
</protein>
<proteinExistence type="predicted"/>
<reference evidence="1 2" key="1">
    <citation type="submission" date="2019-06" db="EMBL/GenBank/DDBJ databases">
        <title>Sequencing the genomes of 1000 actinobacteria strains.</title>
        <authorList>
            <person name="Klenk H.-P."/>
        </authorList>
    </citation>
    <scope>NUCLEOTIDE SEQUENCE [LARGE SCALE GENOMIC DNA]</scope>
    <source>
        <strain evidence="1 2">DSM 21776</strain>
    </source>
</reference>
<dbReference type="Proteomes" id="UP000320085">
    <property type="component" value="Unassembled WGS sequence"/>
</dbReference>
<accession>A0A543PV12</accession>
<dbReference type="EMBL" id="VFQF01000001">
    <property type="protein sequence ID" value="TQN47927.1"/>
    <property type="molecule type" value="Genomic_DNA"/>
</dbReference>
<name>A0A543PV12_9MICO</name>
<keyword evidence="1" id="KW-0946">Virion</keyword>